<organism evidence="8 9">
    <name type="scientific">Debaryomyces hansenii (strain ATCC 36239 / CBS 767 / BCRC 21394 / JCM 1990 / NBRC 0083 / IGC 2968)</name>
    <name type="common">Yeast</name>
    <name type="synonym">Torulaspora hansenii</name>
    <dbReference type="NCBI Taxonomy" id="284592"/>
    <lineage>
        <taxon>Eukaryota</taxon>
        <taxon>Fungi</taxon>
        <taxon>Dikarya</taxon>
        <taxon>Ascomycota</taxon>
        <taxon>Saccharomycotina</taxon>
        <taxon>Pichiomycetes</taxon>
        <taxon>Debaryomycetaceae</taxon>
        <taxon>Debaryomyces</taxon>
    </lineage>
</organism>
<evidence type="ECO:0000256" key="6">
    <source>
        <dbReference type="SAM" id="MobiDB-lite"/>
    </source>
</evidence>
<name>W0TYU4_DEBHA</name>
<keyword evidence="4 7" id="KW-1133">Transmembrane helix</keyword>
<dbReference type="RefSeq" id="XP_002770909.1">
    <property type="nucleotide sequence ID" value="XM_002770863.1"/>
</dbReference>
<keyword evidence="3 7" id="KW-0812">Transmembrane</keyword>
<evidence type="ECO:0000313" key="8">
    <source>
        <dbReference type="EMBL" id="CAG89938.2"/>
    </source>
</evidence>
<evidence type="ECO:0000256" key="7">
    <source>
        <dbReference type="SAM" id="Phobius"/>
    </source>
</evidence>
<protein>
    <submittedName>
        <fullName evidence="8">DEHA2F26950p</fullName>
    </submittedName>
</protein>
<evidence type="ECO:0000256" key="3">
    <source>
        <dbReference type="ARBA" id="ARBA00022692"/>
    </source>
</evidence>
<feature type="compositionally biased region" description="Basic and acidic residues" evidence="6">
    <location>
        <begin position="1"/>
        <end position="13"/>
    </location>
</feature>
<evidence type="ECO:0000256" key="4">
    <source>
        <dbReference type="ARBA" id="ARBA00022989"/>
    </source>
</evidence>
<keyword evidence="9" id="KW-1185">Reference proteome</keyword>
<reference evidence="8 9" key="1">
    <citation type="journal article" date="2004" name="Nature">
        <title>Genome evolution in yeasts.</title>
        <authorList>
            <consortium name="Genolevures"/>
            <person name="Dujon B."/>
            <person name="Sherman D."/>
            <person name="Fischer G."/>
            <person name="Durrens P."/>
            <person name="Casaregola S."/>
            <person name="Lafontaine I."/>
            <person name="de Montigny J."/>
            <person name="Marck C."/>
            <person name="Neuveglise C."/>
            <person name="Talla E."/>
            <person name="Goffard N."/>
            <person name="Frangeul L."/>
            <person name="Aigle M."/>
            <person name="Anthouard V."/>
            <person name="Babour A."/>
            <person name="Barbe V."/>
            <person name="Barnay S."/>
            <person name="Blanchin S."/>
            <person name="Beckerich J.M."/>
            <person name="Beyne E."/>
            <person name="Bleykasten C."/>
            <person name="Boisrame A."/>
            <person name="Boyer J."/>
            <person name="Cattolico L."/>
            <person name="Confanioleri F."/>
            <person name="de Daruvar A."/>
            <person name="Despons L."/>
            <person name="Fabre E."/>
            <person name="Fairhead C."/>
            <person name="Ferry-Dumazet H."/>
            <person name="Groppi A."/>
            <person name="Hantraye F."/>
            <person name="Hennequin C."/>
            <person name="Jauniaux N."/>
            <person name="Joyet P."/>
            <person name="Kachouri R."/>
            <person name="Kerrest A."/>
            <person name="Koszul R."/>
            <person name="Lemaire M."/>
            <person name="Lesur I."/>
            <person name="Ma L."/>
            <person name="Muller H."/>
            <person name="Nicaud J.M."/>
            <person name="Nikolski M."/>
            <person name="Oztas S."/>
            <person name="Ozier-Kalogeropoulos O."/>
            <person name="Pellenz S."/>
            <person name="Potier S."/>
            <person name="Richard G.F."/>
            <person name="Straub M.L."/>
            <person name="Suleau A."/>
            <person name="Swennene D."/>
            <person name="Tekaia F."/>
            <person name="Wesolowski-Louvel M."/>
            <person name="Westhof E."/>
            <person name="Wirth B."/>
            <person name="Zeniou-Meyer M."/>
            <person name="Zivanovic I."/>
            <person name="Bolotin-Fukuhara M."/>
            <person name="Thierry A."/>
            <person name="Bouchier C."/>
            <person name="Caudron B."/>
            <person name="Scarpelli C."/>
            <person name="Gaillardin C."/>
            <person name="Weissenbach J."/>
            <person name="Wincker P."/>
            <person name="Souciet J.L."/>
        </authorList>
    </citation>
    <scope>NUCLEOTIDE SEQUENCE [LARGE SCALE GENOMIC DNA]</scope>
    <source>
        <strain evidence="9">ATCC 36239 / CBS 767 / BCRC 21394 / JCM 1990 / NBRC 0083 / IGC 2968</strain>
    </source>
</reference>
<evidence type="ECO:0000256" key="5">
    <source>
        <dbReference type="ARBA" id="ARBA00023136"/>
    </source>
</evidence>
<dbReference type="GO" id="GO:0016020">
    <property type="term" value="C:membrane"/>
    <property type="evidence" value="ECO:0007669"/>
    <property type="project" value="UniProtKB-SubCell"/>
</dbReference>
<dbReference type="HOGENOM" id="CLU_2133434_0_0_1"/>
<comment type="similarity">
    <text evidence="2">Belongs to the lipid-translocating exporter (LTE) (TC 9.A.26.1) family.</text>
</comment>
<evidence type="ECO:0000256" key="2">
    <source>
        <dbReference type="ARBA" id="ARBA00009969"/>
    </source>
</evidence>
<dbReference type="InterPro" id="IPR007568">
    <property type="entry name" value="RTA1"/>
</dbReference>
<evidence type="ECO:0000256" key="1">
    <source>
        <dbReference type="ARBA" id="ARBA00004141"/>
    </source>
</evidence>
<feature type="region of interest" description="Disordered" evidence="6">
    <location>
        <begin position="1"/>
        <end position="20"/>
    </location>
</feature>
<dbReference type="InParanoid" id="W0TYU4"/>
<dbReference type="PANTHER" id="PTHR31465">
    <property type="entry name" value="PROTEIN RTA1-RELATED"/>
    <property type="match status" value="1"/>
</dbReference>
<proteinExistence type="inferred from homology"/>
<dbReference type="AlphaFoldDB" id="W0TYU4"/>
<keyword evidence="5 7" id="KW-0472">Membrane</keyword>
<accession>W0TYU4</accession>
<dbReference type="PANTHER" id="PTHR31465:SF1">
    <property type="entry name" value="PROTEIN RTA1-RELATED"/>
    <property type="match status" value="1"/>
</dbReference>
<comment type="subcellular location">
    <subcellularLocation>
        <location evidence="1">Membrane</location>
        <topology evidence="1">Multi-pass membrane protein</topology>
    </subcellularLocation>
</comment>
<evidence type="ECO:0000313" key="9">
    <source>
        <dbReference type="Proteomes" id="UP000000599"/>
    </source>
</evidence>
<dbReference type="Proteomes" id="UP000000599">
    <property type="component" value="Chromosome F"/>
</dbReference>
<feature type="transmembrane region" description="Helical" evidence="7">
    <location>
        <begin position="51"/>
        <end position="74"/>
    </location>
</feature>
<sequence>MKRLPDSRPKENIEESESQSVKSCIIFFRQAGGAGIMAQGNSSSIKTGENVIIGGLIVQIVFFGMFIVVESFFHNRVLKHPNECAMITRNIPSQLKNWDYVLLTLLVALFLYS</sequence>
<dbReference type="VEuPathDB" id="FungiDB:DEHA2F26950g"/>
<dbReference type="OrthoDB" id="3358017at2759"/>
<dbReference type="Pfam" id="PF04479">
    <property type="entry name" value="RTA1"/>
    <property type="match status" value="1"/>
</dbReference>
<gene>
    <name evidence="8" type="ordered locus">DEHA2F26950g</name>
</gene>
<dbReference type="EMBL" id="CR382138">
    <property type="protein sequence ID" value="CAG89938.2"/>
    <property type="molecule type" value="Genomic_DNA"/>
</dbReference>
<dbReference type="GeneID" id="8999081"/>
<dbReference type="KEGG" id="dha:DEHA2F26950g"/>